<dbReference type="Proteomes" id="UP000335636">
    <property type="component" value="Unassembled WGS sequence"/>
</dbReference>
<dbReference type="EMBL" id="CABDUW010000051">
    <property type="protein sequence ID" value="VTJ55504.1"/>
    <property type="molecule type" value="Genomic_DNA"/>
</dbReference>
<name>A0A5E4AE18_MARMO</name>
<organism evidence="1 2">
    <name type="scientific">Marmota monax</name>
    <name type="common">Woodchuck</name>
    <dbReference type="NCBI Taxonomy" id="9995"/>
    <lineage>
        <taxon>Eukaryota</taxon>
        <taxon>Metazoa</taxon>
        <taxon>Chordata</taxon>
        <taxon>Craniata</taxon>
        <taxon>Vertebrata</taxon>
        <taxon>Euteleostomi</taxon>
        <taxon>Mammalia</taxon>
        <taxon>Eutheria</taxon>
        <taxon>Euarchontoglires</taxon>
        <taxon>Glires</taxon>
        <taxon>Rodentia</taxon>
        <taxon>Sciuromorpha</taxon>
        <taxon>Sciuridae</taxon>
        <taxon>Xerinae</taxon>
        <taxon>Marmotini</taxon>
        <taxon>Marmota</taxon>
    </lineage>
</organism>
<sequence>MEYHVDGWRGKNLPVLWILTHSRKQLAGSHSSEDSRAVPPSTAKAKASDSCLEPAATFFTDQGSPRVTLIIGDLCWGTSPRMHWLILAGGKGSPPFIGLTQPLLEISSGCPLFSVFPTPLKKRKPCKTKTEQPQPRAPN</sequence>
<evidence type="ECO:0000313" key="2">
    <source>
        <dbReference type="Proteomes" id="UP000335636"/>
    </source>
</evidence>
<proteinExistence type="predicted"/>
<evidence type="ECO:0000313" key="1">
    <source>
        <dbReference type="EMBL" id="VTJ55504.1"/>
    </source>
</evidence>
<comment type="caution">
    <text evidence="1">The sequence shown here is derived from an EMBL/GenBank/DDBJ whole genome shotgun (WGS) entry which is preliminary data.</text>
</comment>
<gene>
    <name evidence="1" type="ORF">MONAX_5E038236</name>
</gene>
<accession>A0A5E4AE18</accession>
<protein>
    <submittedName>
        <fullName evidence="1">Uncharacterized protein</fullName>
    </submittedName>
</protein>
<keyword evidence="2" id="KW-1185">Reference proteome</keyword>
<reference evidence="1" key="1">
    <citation type="submission" date="2019-04" db="EMBL/GenBank/DDBJ databases">
        <authorList>
            <person name="Alioto T."/>
            <person name="Alioto T."/>
        </authorList>
    </citation>
    <scope>NUCLEOTIDE SEQUENCE [LARGE SCALE GENOMIC DNA]</scope>
</reference>
<dbReference type="AlphaFoldDB" id="A0A5E4AE18"/>